<dbReference type="HOGENOM" id="CLU_044682_0_0_3"/>
<dbReference type="OrthoDB" id="7183688at2"/>
<dbReference type="Proteomes" id="UP000010388">
    <property type="component" value="Chromosome"/>
</dbReference>
<evidence type="ECO:0000313" key="1">
    <source>
        <dbReference type="EMBL" id="AFY29683.1"/>
    </source>
</evidence>
<evidence type="ECO:0000313" key="2">
    <source>
        <dbReference type="Proteomes" id="UP000010388"/>
    </source>
</evidence>
<dbReference type="InterPro" id="IPR049245">
    <property type="entry name" value="DUF6880"/>
</dbReference>
<reference evidence="2" key="1">
    <citation type="journal article" date="2013" name="Proc. Natl. Acad. Sci. U.S.A.">
        <title>Improving the coverage of the cyanobacterial phylum using diversity-driven genome sequencing.</title>
        <authorList>
            <person name="Shih P.M."/>
            <person name="Wu D."/>
            <person name="Latifi A."/>
            <person name="Axen S.D."/>
            <person name="Fewer D.P."/>
            <person name="Talla E."/>
            <person name="Calteau A."/>
            <person name="Cai F."/>
            <person name="Tandeau de Marsac N."/>
            <person name="Rippka R."/>
            <person name="Herdman M."/>
            <person name="Sivonen K."/>
            <person name="Coursin T."/>
            <person name="Laurent T."/>
            <person name="Goodwin L."/>
            <person name="Nolan M."/>
            <person name="Davenport K.W."/>
            <person name="Han C.S."/>
            <person name="Rubin E.M."/>
            <person name="Eisen J.A."/>
            <person name="Woyke T."/>
            <person name="Gugger M."/>
            <person name="Kerfeld C.A."/>
        </authorList>
    </citation>
    <scope>NUCLEOTIDE SEQUENCE [LARGE SCALE GENOMIC DNA]</scope>
    <source>
        <strain evidence="2">ATCC 27147 / PCC 6307</strain>
    </source>
</reference>
<protein>
    <submittedName>
        <fullName evidence="1">Uncharacterized protein</fullName>
    </submittedName>
</protein>
<dbReference type="AlphaFoldDB" id="K9P9N8"/>
<dbReference type="RefSeq" id="WP_015110121.1">
    <property type="nucleotide sequence ID" value="NC_019675.1"/>
</dbReference>
<dbReference type="PATRIC" id="fig|292564.3.peg.2451"/>
<proteinExistence type="predicted"/>
<gene>
    <name evidence="1" type="ordered locus">Cyagr_2579</name>
</gene>
<dbReference type="KEGG" id="cgc:Cyagr_2579"/>
<accession>K9P9N8</accession>
<name>K9P9N8_CYAGP</name>
<dbReference type="Pfam" id="PF21810">
    <property type="entry name" value="DUF6880"/>
    <property type="match status" value="2"/>
</dbReference>
<dbReference type="eggNOG" id="COG3118">
    <property type="taxonomic scope" value="Bacteria"/>
</dbReference>
<dbReference type="EMBL" id="CP003495">
    <property type="protein sequence ID" value="AFY29683.1"/>
    <property type="molecule type" value="Genomic_DNA"/>
</dbReference>
<organism evidence="1 2">
    <name type="scientific">Cyanobium gracile (strain ATCC 27147 / PCC 6307)</name>
    <dbReference type="NCBI Taxonomy" id="292564"/>
    <lineage>
        <taxon>Bacteria</taxon>
        <taxon>Bacillati</taxon>
        <taxon>Cyanobacteriota</taxon>
        <taxon>Cyanophyceae</taxon>
        <taxon>Synechococcales</taxon>
        <taxon>Prochlorococcaceae</taxon>
        <taxon>Cyanobium</taxon>
    </lineage>
</organism>
<dbReference type="STRING" id="292564.Cyagr_2579"/>
<sequence length="455" mass="50012">MASKLTLNAQNLESLGARRLAELLIELSSGNAAAKRQLRLALAAGSSPAEAAREVRKRLASIARSTTYVDWRKRKALVADLDSQRCAITGPIAEASAAEAVELLWRFLDLADGIYERCDDSSGAVGAVFERAIDDLARLASDIQADPIALAERCLEAVHDNGYGQYDNLITLLAPALGESGLAYLQQQLAAIGPDVSYSSTSLALQAIADARGDVEAYLATFDAHARQRPGIAAEIARRLLAAGRPEQALALLEDADTAGLRWVDEAWEVARIEALEALGRTEEAQASRWSHFERSLSVHHLRGYLRRLPDFEDVEAEQRALTLVAVHPSGLQALAFLLQWPALPEAAGLVLRRHSEWDGESFELFNAGAERLAGRHPLAASLLLRRMIDFALDHARVKRYRYAAQHLLSCAQLDAAIDDYGEHPTHRAYVAELRERHGRKWGFWQDVDPQEPSD</sequence>